<dbReference type="InterPro" id="IPR011013">
    <property type="entry name" value="Gal_mutarotase_sf_dom"/>
</dbReference>
<dbReference type="InterPro" id="IPR013783">
    <property type="entry name" value="Ig-like_fold"/>
</dbReference>
<dbReference type="GO" id="GO:0051274">
    <property type="term" value="P:beta-glucan biosynthetic process"/>
    <property type="evidence" value="ECO:0007669"/>
    <property type="project" value="TreeGrafter"/>
</dbReference>
<proteinExistence type="inferred from homology"/>
<dbReference type="InterPro" id="IPR006311">
    <property type="entry name" value="TAT_signal"/>
</dbReference>
<comment type="pathway">
    <text evidence="2">Glycan metabolism; osmoregulated periplasmic glucan (OPG) biosynthesis.</text>
</comment>
<dbReference type="PROSITE" id="PS51318">
    <property type="entry name" value="TAT"/>
    <property type="match status" value="1"/>
</dbReference>
<evidence type="ECO:0000256" key="5">
    <source>
        <dbReference type="ARBA" id="ARBA00022729"/>
    </source>
</evidence>
<dbReference type="AlphaFoldDB" id="X7FCL6"/>
<dbReference type="eggNOG" id="COG3131">
    <property type="taxonomic scope" value="Bacteria"/>
</dbReference>
<comment type="subcellular location">
    <subcellularLocation>
        <location evidence="1">Periplasm</location>
    </subcellularLocation>
</comment>
<dbReference type="PANTHER" id="PTHR30504:SF4">
    <property type="entry name" value="GLUCANS BIOSYNTHESIS PROTEIN G"/>
    <property type="match status" value="1"/>
</dbReference>
<dbReference type="SUPFAM" id="SSF74650">
    <property type="entry name" value="Galactose mutarotase-like"/>
    <property type="match status" value="1"/>
</dbReference>
<dbReference type="Proteomes" id="UP000023430">
    <property type="component" value="Unassembled WGS sequence"/>
</dbReference>
<dbReference type="OrthoDB" id="9777817at2"/>
<dbReference type="UniPathway" id="UPA00637"/>
<dbReference type="InterPro" id="IPR014756">
    <property type="entry name" value="Ig_E-set"/>
</dbReference>
<keyword evidence="5" id="KW-0732">Signal</keyword>
<dbReference type="RefSeq" id="WP_043768177.1">
    <property type="nucleotide sequence ID" value="NZ_JAME01000007.1"/>
</dbReference>
<keyword evidence="6" id="KW-0574">Periplasm</keyword>
<protein>
    <recommendedName>
        <fullName evidence="4">Glucans biosynthesis protein G</fullName>
    </recommendedName>
</protein>
<keyword evidence="9" id="KW-1185">Reference proteome</keyword>
<name>X7FCL6_9RHOB</name>
<dbReference type="PANTHER" id="PTHR30504">
    <property type="entry name" value="GLUCANS BIOSYNTHESIS PROTEIN"/>
    <property type="match status" value="1"/>
</dbReference>
<dbReference type="Gene3D" id="2.70.98.10">
    <property type="match status" value="1"/>
</dbReference>
<dbReference type="InterPro" id="IPR007444">
    <property type="entry name" value="Glucan_biosyn_MdoG_C"/>
</dbReference>
<evidence type="ECO:0000313" key="8">
    <source>
        <dbReference type="EMBL" id="ETX29804.1"/>
    </source>
</evidence>
<comment type="caution">
    <text evidence="8">The sequence shown here is derived from an EMBL/GenBank/DDBJ whole genome shotgun (WGS) entry which is preliminary data.</text>
</comment>
<organism evidence="8 9">
    <name type="scientific">Roseivivax isoporae LMG 25204</name>
    <dbReference type="NCBI Taxonomy" id="1449351"/>
    <lineage>
        <taxon>Bacteria</taxon>
        <taxon>Pseudomonadati</taxon>
        <taxon>Pseudomonadota</taxon>
        <taxon>Alphaproteobacteria</taxon>
        <taxon>Rhodobacterales</taxon>
        <taxon>Roseobacteraceae</taxon>
        <taxon>Roseivivax</taxon>
    </lineage>
</organism>
<evidence type="ECO:0000256" key="6">
    <source>
        <dbReference type="ARBA" id="ARBA00022764"/>
    </source>
</evidence>
<dbReference type="Gene3D" id="2.60.40.10">
    <property type="entry name" value="Immunoglobulins"/>
    <property type="match status" value="1"/>
</dbReference>
<evidence type="ECO:0000313" key="9">
    <source>
        <dbReference type="Proteomes" id="UP000023430"/>
    </source>
</evidence>
<reference evidence="8 9" key="1">
    <citation type="submission" date="2014-01" db="EMBL/GenBank/DDBJ databases">
        <title>Roseivivax isoporae LMG 25204 Genome Sequencing.</title>
        <authorList>
            <person name="Lai Q."/>
            <person name="Li G."/>
            <person name="Shao Z."/>
        </authorList>
    </citation>
    <scope>NUCLEOTIDE SEQUENCE [LARGE SCALE GENOMIC DNA]</scope>
    <source>
        <strain evidence="8 9">LMG 25204</strain>
    </source>
</reference>
<gene>
    <name evidence="8" type="ORF">RISW2_21375</name>
</gene>
<evidence type="ECO:0000256" key="2">
    <source>
        <dbReference type="ARBA" id="ARBA00005001"/>
    </source>
</evidence>
<dbReference type="STRING" id="1449351.RISW2_21375"/>
<accession>X7FCL6</accession>
<sequence>MLRRDVLGGLAALAAAVAAPRAARAEGVAGEPGLQLGEARPFHPSDVRAMAERMAGEAYTPLPTIPTEWTELSYDQYRKIWFDPRNALWNDSGVEPFRVDVFAPGLYYPRPVRIEVVEAGQTRPLLFDLGVFDTTDKFPDVPVDDTLGYSGIRLRAELEQRGIFTEFAVFQGASYFRGIGAGQIYGLSARGLAVDVAEPEGEEFPEFRHFWIERPAPGTSDLILHALLDSPRCTGAYRFVLTPGETLQMGVEAEIFAREELDHVGLGALTSMFQFDETNRDRFSDFRSAIHDSDGLLMRTGWGETLWRPLANPKALQISAFQDRDPQGFGLLQRAREFEDFGDLQALYHRRPGLWIAPRDGWGQGAVTLVEIPTDDEVYDNIVAYWRPEEPVPAGGSLAFSYDMTWGVEPPPAGVLRVLNTRAGAARDGGLRFAIDFEAGEDLPEDLSRVETLVRANAGDLSPAILQRNPATGGARLAFTLHPRDAGLVELRAQLRLEDKPLSEAWVYRWTA</sequence>
<dbReference type="GO" id="GO:0030246">
    <property type="term" value="F:carbohydrate binding"/>
    <property type="evidence" value="ECO:0007669"/>
    <property type="project" value="InterPro"/>
</dbReference>
<dbReference type="FunFam" id="2.70.98.10:FF:000001">
    <property type="entry name" value="Glucans biosynthesis protein G"/>
    <property type="match status" value="1"/>
</dbReference>
<evidence type="ECO:0000256" key="4">
    <source>
        <dbReference type="ARBA" id="ARBA00015376"/>
    </source>
</evidence>
<dbReference type="EMBL" id="JAME01000007">
    <property type="protein sequence ID" value="ETX29804.1"/>
    <property type="molecule type" value="Genomic_DNA"/>
</dbReference>
<dbReference type="Pfam" id="PF04349">
    <property type="entry name" value="MdoG"/>
    <property type="match status" value="1"/>
</dbReference>
<evidence type="ECO:0000256" key="1">
    <source>
        <dbReference type="ARBA" id="ARBA00004418"/>
    </source>
</evidence>
<dbReference type="PATRIC" id="fig|1449351.3.peg.1311"/>
<evidence type="ECO:0000259" key="7">
    <source>
        <dbReference type="Pfam" id="PF04349"/>
    </source>
</evidence>
<dbReference type="GO" id="GO:0003824">
    <property type="term" value="F:catalytic activity"/>
    <property type="evidence" value="ECO:0007669"/>
    <property type="project" value="InterPro"/>
</dbReference>
<dbReference type="PIRSF" id="PIRSF006281">
    <property type="entry name" value="MdoG"/>
    <property type="match status" value="1"/>
</dbReference>
<dbReference type="SUPFAM" id="SSF81296">
    <property type="entry name" value="E set domains"/>
    <property type="match status" value="1"/>
</dbReference>
<dbReference type="InterPro" id="IPR014718">
    <property type="entry name" value="GH-type_carb-bd"/>
</dbReference>
<comment type="similarity">
    <text evidence="3">Belongs to the OpgD/OpgG family.</text>
</comment>
<evidence type="ECO:0000256" key="3">
    <source>
        <dbReference type="ARBA" id="ARBA00009284"/>
    </source>
</evidence>
<dbReference type="GO" id="GO:0030288">
    <property type="term" value="C:outer membrane-bounded periplasmic space"/>
    <property type="evidence" value="ECO:0007669"/>
    <property type="project" value="TreeGrafter"/>
</dbReference>
<dbReference type="InterPro" id="IPR014438">
    <property type="entry name" value="Glucan_biosyn_MdoG/MdoD"/>
</dbReference>
<feature type="domain" description="Glucan biosynthesis periplasmic MdoG C-terminal" evidence="7">
    <location>
        <begin position="42"/>
        <end position="510"/>
    </location>
</feature>